<organism evidence="2">
    <name type="scientific">Oryza brachyantha</name>
    <name type="common">malo sina</name>
    <dbReference type="NCBI Taxonomy" id="4533"/>
    <lineage>
        <taxon>Eukaryota</taxon>
        <taxon>Viridiplantae</taxon>
        <taxon>Streptophyta</taxon>
        <taxon>Embryophyta</taxon>
        <taxon>Tracheophyta</taxon>
        <taxon>Spermatophyta</taxon>
        <taxon>Magnoliopsida</taxon>
        <taxon>Liliopsida</taxon>
        <taxon>Poales</taxon>
        <taxon>Poaceae</taxon>
        <taxon>BOP clade</taxon>
        <taxon>Oryzoideae</taxon>
        <taxon>Oryzeae</taxon>
        <taxon>Oryzinae</taxon>
        <taxon>Oryza</taxon>
    </lineage>
</organism>
<proteinExistence type="predicted"/>
<dbReference type="AlphaFoldDB" id="J3NAK6"/>
<feature type="compositionally biased region" description="Basic and acidic residues" evidence="1">
    <location>
        <begin position="39"/>
        <end position="50"/>
    </location>
</feature>
<dbReference type="Proteomes" id="UP000006038">
    <property type="component" value="Chromosome 12"/>
</dbReference>
<dbReference type="HOGENOM" id="CLU_1257782_0_0_1"/>
<feature type="region of interest" description="Disordered" evidence="1">
    <location>
        <begin position="1"/>
        <end position="131"/>
    </location>
</feature>
<dbReference type="EnsemblPlants" id="OB12G10140.1">
    <property type="protein sequence ID" value="OB12G10140.1"/>
    <property type="gene ID" value="OB12G10140"/>
</dbReference>
<reference evidence="2" key="1">
    <citation type="journal article" date="2013" name="Nat. Commun.">
        <title>Whole-genome sequencing of Oryza brachyantha reveals mechanisms underlying Oryza genome evolution.</title>
        <authorList>
            <person name="Chen J."/>
            <person name="Huang Q."/>
            <person name="Gao D."/>
            <person name="Wang J."/>
            <person name="Lang Y."/>
            <person name="Liu T."/>
            <person name="Li B."/>
            <person name="Bai Z."/>
            <person name="Luis Goicoechea J."/>
            <person name="Liang C."/>
            <person name="Chen C."/>
            <person name="Zhang W."/>
            <person name="Sun S."/>
            <person name="Liao Y."/>
            <person name="Zhang X."/>
            <person name="Yang L."/>
            <person name="Song C."/>
            <person name="Wang M."/>
            <person name="Shi J."/>
            <person name="Liu G."/>
            <person name="Liu J."/>
            <person name="Zhou H."/>
            <person name="Zhou W."/>
            <person name="Yu Q."/>
            <person name="An N."/>
            <person name="Chen Y."/>
            <person name="Cai Q."/>
            <person name="Wang B."/>
            <person name="Liu B."/>
            <person name="Min J."/>
            <person name="Huang Y."/>
            <person name="Wu H."/>
            <person name="Li Z."/>
            <person name="Zhang Y."/>
            <person name="Yin Y."/>
            <person name="Song W."/>
            <person name="Jiang J."/>
            <person name="Jackson S.A."/>
            <person name="Wing R.A."/>
            <person name="Wang J."/>
            <person name="Chen M."/>
        </authorList>
    </citation>
    <scope>NUCLEOTIDE SEQUENCE [LARGE SCALE GENOMIC DNA]</scope>
    <source>
        <strain evidence="2">cv. IRGC 101232</strain>
    </source>
</reference>
<dbReference type="Gramene" id="OB12G10140.1">
    <property type="protein sequence ID" value="OB12G10140.1"/>
    <property type="gene ID" value="OB12G10140"/>
</dbReference>
<keyword evidence="3" id="KW-1185">Reference proteome</keyword>
<evidence type="ECO:0000313" key="2">
    <source>
        <dbReference type="EnsemblPlants" id="OB12G10140.1"/>
    </source>
</evidence>
<evidence type="ECO:0000313" key="3">
    <source>
        <dbReference type="Proteomes" id="UP000006038"/>
    </source>
</evidence>
<accession>J3NAK6</accession>
<protein>
    <submittedName>
        <fullName evidence="2">Uncharacterized protein</fullName>
    </submittedName>
</protein>
<feature type="compositionally biased region" description="Basic and acidic residues" evidence="1">
    <location>
        <begin position="1"/>
        <end position="10"/>
    </location>
</feature>
<sequence length="220" mass="23987">MAKLGKEKIKNAAASASASAPTARAGVLLQRPAAGEMGTESKDEKQEKIADVPLSGSPLRPAKDKTEENAGEEETAKIKKRAGANNTNIKKQAAAVGRAPGTKNDEKIVGDDETSARGPRPGRRTRPEDALRREARKNAKEDEQMLEQILSSVRARARQQQCVQNLDFLSIGVKAGVRSFHRLMMKRGHLQRALKIFYRDSTTTNKGKTTDPPVYSVDAQ</sequence>
<name>J3NAK6_ORYBR</name>
<reference evidence="2" key="2">
    <citation type="submission" date="2013-04" db="UniProtKB">
        <authorList>
            <consortium name="EnsemblPlants"/>
        </authorList>
    </citation>
    <scope>IDENTIFICATION</scope>
</reference>
<evidence type="ECO:0000256" key="1">
    <source>
        <dbReference type="SAM" id="MobiDB-lite"/>
    </source>
</evidence>